<dbReference type="GO" id="GO:0015562">
    <property type="term" value="F:efflux transmembrane transporter activity"/>
    <property type="evidence" value="ECO:0007669"/>
    <property type="project" value="TreeGrafter"/>
</dbReference>
<dbReference type="Proteomes" id="UP000218327">
    <property type="component" value="Unassembled WGS sequence"/>
</dbReference>
<dbReference type="PANTHER" id="PTHR30469">
    <property type="entry name" value="MULTIDRUG RESISTANCE PROTEIN MDTA"/>
    <property type="match status" value="1"/>
</dbReference>
<comment type="similarity">
    <text evidence="1">Belongs to the membrane fusion protein (MFP) (TC 8.A.1) family.</text>
</comment>
<dbReference type="SUPFAM" id="SSF111369">
    <property type="entry name" value="HlyD-like secretion proteins"/>
    <property type="match status" value="1"/>
</dbReference>
<evidence type="ECO:0000259" key="2">
    <source>
        <dbReference type="Pfam" id="PF25917"/>
    </source>
</evidence>
<dbReference type="EMBL" id="NVVJ01000067">
    <property type="protein sequence ID" value="PCJ22029.1"/>
    <property type="molecule type" value="Genomic_DNA"/>
</dbReference>
<sequence length="437" mass="47498">MQDSKMKSGIPSLLVSSLKKISKKFAGLVVLALSLFLSFIMVITGPSAEPLEKTERSWPVTVIVAAPTNLPPTLLTFGKVESKQVANLNTNISSPVSEVLAREGDWVEEGELLIQLDAKEGQLTLDVAQANYDRNSAILASVRTDFELAKDLTANYQQLHEIAESKQNRALDLHRKDMISDAQLDTARQEASESSITMQQHLARVADFPNKIAQQQASVAESAAYVQRATLDLEQTQIRAPFSGRVVSSNVSKGDRVIAGATLITIADYDGLEVRASVPTEVGFLLGQAMRNQQQVQASASINGSKILFVLDRLSADIKPGQGGIDVFFRSNTGESLDIGLVVSLAVDLPIEEDVISMPVHALYENQTIYRIEEQRLEAVSYETVGDYIAADNEFRILIRSPQIKAGDQLLGSQLSRAMTGLLVDPISSTSSSLNIN</sequence>
<protein>
    <recommendedName>
        <fullName evidence="2">Multidrug resistance protein MdtA-like barrel-sandwich hybrid domain-containing protein</fullName>
    </recommendedName>
</protein>
<dbReference type="Gene3D" id="1.10.287.470">
    <property type="entry name" value="Helix hairpin bin"/>
    <property type="match status" value="1"/>
</dbReference>
<dbReference type="GO" id="GO:1990281">
    <property type="term" value="C:efflux pump complex"/>
    <property type="evidence" value="ECO:0007669"/>
    <property type="project" value="TreeGrafter"/>
</dbReference>
<feature type="domain" description="Multidrug resistance protein MdtA-like barrel-sandwich hybrid" evidence="2">
    <location>
        <begin position="91"/>
        <end position="264"/>
    </location>
</feature>
<evidence type="ECO:0000256" key="1">
    <source>
        <dbReference type="ARBA" id="ARBA00009477"/>
    </source>
</evidence>
<dbReference type="Gene3D" id="2.40.50.100">
    <property type="match status" value="1"/>
</dbReference>
<name>A0A2A5AS24_9GAMM</name>
<dbReference type="InterPro" id="IPR058625">
    <property type="entry name" value="MdtA-like_BSH"/>
</dbReference>
<accession>A0A2A5AS24</accession>
<organism evidence="3 4">
    <name type="scientific">SAR86 cluster bacterium</name>
    <dbReference type="NCBI Taxonomy" id="2030880"/>
    <lineage>
        <taxon>Bacteria</taxon>
        <taxon>Pseudomonadati</taxon>
        <taxon>Pseudomonadota</taxon>
        <taxon>Gammaproteobacteria</taxon>
        <taxon>SAR86 cluster</taxon>
    </lineage>
</organism>
<dbReference type="AlphaFoldDB" id="A0A2A5AS24"/>
<evidence type="ECO:0000313" key="3">
    <source>
        <dbReference type="EMBL" id="PCJ22029.1"/>
    </source>
</evidence>
<proteinExistence type="inferred from homology"/>
<gene>
    <name evidence="3" type="ORF">COA96_14965</name>
</gene>
<evidence type="ECO:0000313" key="4">
    <source>
        <dbReference type="Proteomes" id="UP000218327"/>
    </source>
</evidence>
<reference evidence="4" key="1">
    <citation type="submission" date="2017-08" db="EMBL/GenBank/DDBJ databases">
        <title>A dynamic microbial community with high functional redundancy inhabits the cold, oxic subseafloor aquifer.</title>
        <authorList>
            <person name="Tully B.J."/>
            <person name="Wheat C.G."/>
            <person name="Glazer B.T."/>
            <person name="Huber J.A."/>
        </authorList>
    </citation>
    <scope>NUCLEOTIDE SEQUENCE [LARGE SCALE GENOMIC DNA]</scope>
</reference>
<comment type="caution">
    <text evidence="3">The sequence shown here is derived from an EMBL/GenBank/DDBJ whole genome shotgun (WGS) entry which is preliminary data.</text>
</comment>
<dbReference type="Pfam" id="PF25917">
    <property type="entry name" value="BSH_RND"/>
    <property type="match status" value="1"/>
</dbReference>
<dbReference type="Gene3D" id="2.40.30.170">
    <property type="match status" value="1"/>
</dbReference>